<dbReference type="InterPro" id="IPR011055">
    <property type="entry name" value="Dup_hybrid_motif"/>
</dbReference>
<reference evidence="4 5" key="1">
    <citation type="journal article" date="2014" name="Int. J. Syst. Evol. Microbiol.">
        <title>Oceanisphaera profunda sp. nov., a marine bacterium isolated from deep-sea sediment, and emended description of the genus Oceanisphaera.</title>
        <authorList>
            <person name="Xu Z."/>
            <person name="Zhang X.Y."/>
            <person name="Su H.N."/>
            <person name="Yu Z.C."/>
            <person name="Liu C."/>
            <person name="Li H."/>
            <person name="Chen X.L."/>
            <person name="Song X.Y."/>
            <person name="Xie B.B."/>
            <person name="Qin Q.L."/>
            <person name="Zhou B.C."/>
            <person name="Shi M."/>
            <person name="Huang Y."/>
            <person name="Zhang Y.Z."/>
        </authorList>
    </citation>
    <scope>NUCLEOTIDE SEQUENCE [LARGE SCALE GENOMIC DNA]</scope>
    <source>
        <strain evidence="4 5">SM1222</strain>
    </source>
</reference>
<gene>
    <name evidence="4" type="ORF">CBP31_00845</name>
</gene>
<dbReference type="Gene3D" id="2.70.70.10">
    <property type="entry name" value="Glucose Permease (Domain IIA)"/>
    <property type="match status" value="1"/>
</dbReference>
<feature type="region of interest" description="Disordered" evidence="1">
    <location>
        <begin position="1"/>
        <end position="30"/>
    </location>
</feature>
<dbReference type="PANTHER" id="PTHR21666:SF268">
    <property type="entry name" value="PEPTIDASE M23 DOMAIN-CONTAINING PROTEIN"/>
    <property type="match status" value="1"/>
</dbReference>
<dbReference type="RefSeq" id="WP_087034442.1">
    <property type="nucleotide sequence ID" value="NZ_CP021377.1"/>
</dbReference>
<proteinExistence type="predicted"/>
<feature type="transmembrane region" description="Helical" evidence="2">
    <location>
        <begin position="35"/>
        <end position="53"/>
    </location>
</feature>
<dbReference type="KEGG" id="opf:CBP31_00845"/>
<dbReference type="AlphaFoldDB" id="A0A1Y0D1G2"/>
<dbReference type="OrthoDB" id="9800107at2"/>
<evidence type="ECO:0000313" key="5">
    <source>
        <dbReference type="Proteomes" id="UP000243937"/>
    </source>
</evidence>
<keyword evidence="2" id="KW-0472">Membrane</keyword>
<dbReference type="Pfam" id="PF01551">
    <property type="entry name" value="Peptidase_M23"/>
    <property type="match status" value="1"/>
</dbReference>
<keyword evidence="2" id="KW-1133">Transmembrane helix</keyword>
<dbReference type="SUPFAM" id="SSF51261">
    <property type="entry name" value="Duplicated hybrid motif"/>
    <property type="match status" value="1"/>
</dbReference>
<accession>A0A1Y0D1G2</accession>
<evidence type="ECO:0000256" key="1">
    <source>
        <dbReference type="SAM" id="MobiDB-lite"/>
    </source>
</evidence>
<feature type="compositionally biased region" description="Low complexity" evidence="1">
    <location>
        <begin position="8"/>
        <end position="20"/>
    </location>
</feature>
<feature type="compositionally biased region" description="Polar residues" evidence="1">
    <location>
        <begin position="21"/>
        <end position="30"/>
    </location>
</feature>
<dbReference type="GO" id="GO:0004222">
    <property type="term" value="F:metalloendopeptidase activity"/>
    <property type="evidence" value="ECO:0007669"/>
    <property type="project" value="TreeGrafter"/>
</dbReference>
<evidence type="ECO:0000313" key="4">
    <source>
        <dbReference type="EMBL" id="ART81358.1"/>
    </source>
</evidence>
<evidence type="ECO:0000256" key="2">
    <source>
        <dbReference type="SAM" id="Phobius"/>
    </source>
</evidence>
<name>A0A1Y0D1G2_9GAMM</name>
<sequence>MRDPHQVADNPHAADAAGANSNKPEQPSTVSKRRLRPWLLLGLLVLLIGALVVRDDWRQTAFNSSERGARYLAFELLGWSPREVFVWRLRMAGLLSSPLGQQWTGAVERANQQPVRVGHRFRTASVFNADQINAHVYQVTLEQGAKLVWQLSRADTAGSRLYASLEQGRSDGQGWSTLTELSADGATASRVVSQTGEYRIVLQPELFGQVEYALAIAQGGSLPFPVASASPRDIGSRFGAPRDGGARAHHGVDIFAKKGTAVIAVTDGRVRTGTGGIGGNHVWLSGGMLGLSGARYYYAHLDSFAIESGDTVNKGDILGYVGNTGNARTTPPHLHFGIYSRGPIDPAPFLKPAPVLSKP</sequence>
<dbReference type="CDD" id="cd12797">
    <property type="entry name" value="M23_peptidase"/>
    <property type="match status" value="1"/>
</dbReference>
<keyword evidence="5" id="KW-1185">Reference proteome</keyword>
<keyword evidence="2" id="KW-0812">Transmembrane</keyword>
<dbReference type="InterPro" id="IPR016047">
    <property type="entry name" value="M23ase_b-sheet_dom"/>
</dbReference>
<dbReference type="InterPro" id="IPR050570">
    <property type="entry name" value="Cell_wall_metabolism_enzyme"/>
</dbReference>
<protein>
    <submittedName>
        <fullName evidence="4">Peptidase M23</fullName>
    </submittedName>
</protein>
<dbReference type="PANTHER" id="PTHR21666">
    <property type="entry name" value="PEPTIDASE-RELATED"/>
    <property type="match status" value="1"/>
</dbReference>
<dbReference type="EMBL" id="CP021377">
    <property type="protein sequence ID" value="ART81358.1"/>
    <property type="molecule type" value="Genomic_DNA"/>
</dbReference>
<dbReference type="Proteomes" id="UP000243937">
    <property type="component" value="Chromosome"/>
</dbReference>
<evidence type="ECO:0000259" key="3">
    <source>
        <dbReference type="Pfam" id="PF01551"/>
    </source>
</evidence>
<organism evidence="4 5">
    <name type="scientific">Oceanisphaera profunda</name>
    <dbReference type="NCBI Taxonomy" id="1416627"/>
    <lineage>
        <taxon>Bacteria</taxon>
        <taxon>Pseudomonadati</taxon>
        <taxon>Pseudomonadota</taxon>
        <taxon>Gammaproteobacteria</taxon>
        <taxon>Aeromonadales</taxon>
        <taxon>Aeromonadaceae</taxon>
        <taxon>Oceanisphaera</taxon>
    </lineage>
</organism>
<feature type="domain" description="M23ase beta-sheet core" evidence="3">
    <location>
        <begin position="248"/>
        <end position="345"/>
    </location>
</feature>